<feature type="transmembrane region" description="Helical" evidence="2">
    <location>
        <begin position="68"/>
        <end position="101"/>
    </location>
</feature>
<dbReference type="GO" id="GO:0008654">
    <property type="term" value="P:phospholipid biosynthetic process"/>
    <property type="evidence" value="ECO:0007669"/>
    <property type="project" value="InterPro"/>
</dbReference>
<organism evidence="3">
    <name type="scientific">marine metagenome</name>
    <dbReference type="NCBI Taxonomy" id="408172"/>
    <lineage>
        <taxon>unclassified sequences</taxon>
        <taxon>metagenomes</taxon>
        <taxon>ecological metagenomes</taxon>
    </lineage>
</organism>
<evidence type="ECO:0000313" key="3">
    <source>
        <dbReference type="EMBL" id="SVA62967.1"/>
    </source>
</evidence>
<dbReference type="GO" id="GO:0016780">
    <property type="term" value="F:phosphotransferase activity, for other substituted phosphate groups"/>
    <property type="evidence" value="ECO:0007669"/>
    <property type="project" value="InterPro"/>
</dbReference>
<dbReference type="AlphaFoldDB" id="A0A381XFM3"/>
<keyword evidence="2" id="KW-1133">Transmembrane helix</keyword>
<reference evidence="3" key="1">
    <citation type="submission" date="2018-05" db="EMBL/GenBank/DDBJ databases">
        <authorList>
            <person name="Lanie J.A."/>
            <person name="Ng W.-L."/>
            <person name="Kazmierczak K.M."/>
            <person name="Andrzejewski T.M."/>
            <person name="Davidsen T.M."/>
            <person name="Wayne K.J."/>
            <person name="Tettelin H."/>
            <person name="Glass J.I."/>
            <person name="Rusch D."/>
            <person name="Podicherti R."/>
            <person name="Tsui H.-C.T."/>
            <person name="Winkler M.E."/>
        </authorList>
    </citation>
    <scope>NUCLEOTIDE SEQUENCE</scope>
</reference>
<keyword evidence="2" id="KW-0812">Transmembrane</keyword>
<dbReference type="GO" id="GO:0016020">
    <property type="term" value="C:membrane"/>
    <property type="evidence" value="ECO:0007669"/>
    <property type="project" value="InterPro"/>
</dbReference>
<feature type="transmembrane region" description="Helical" evidence="2">
    <location>
        <begin position="145"/>
        <end position="167"/>
    </location>
</feature>
<keyword evidence="1" id="KW-0808">Transferase</keyword>
<accession>A0A381XFM3</accession>
<proteinExistence type="predicted"/>
<protein>
    <recommendedName>
        <fullName evidence="4">CDP-alcohol phosphatidyltransferase C-terminal domain-containing protein</fullName>
    </recommendedName>
</protein>
<dbReference type="InterPro" id="IPR048254">
    <property type="entry name" value="CDP_ALCOHOL_P_TRANSF_CS"/>
</dbReference>
<dbReference type="InterPro" id="IPR000462">
    <property type="entry name" value="CDP-OH_P_trans"/>
</dbReference>
<evidence type="ECO:0000256" key="1">
    <source>
        <dbReference type="ARBA" id="ARBA00022679"/>
    </source>
</evidence>
<evidence type="ECO:0000256" key="2">
    <source>
        <dbReference type="SAM" id="Phobius"/>
    </source>
</evidence>
<keyword evidence="2" id="KW-0472">Membrane</keyword>
<evidence type="ECO:0008006" key="4">
    <source>
        <dbReference type="Google" id="ProtNLM"/>
    </source>
</evidence>
<sequence length="182" mass="19477">MAHALTAVRLLLVVPVAVAFARPEFAGPSVLVVLLGVAIATDYWDGRVARMTKTASARGQLFDHGTDFAFVTAALAGAATAGLVTPILPILIVIAFGQYVLDSYFLHRQKQLRMNSLGRWNGILYFVPLLVVSVSRLGVARDLASFLTVAARVLSYALVASTVASVVDRARASTRNHGERVD</sequence>
<dbReference type="PROSITE" id="PS00379">
    <property type="entry name" value="CDP_ALCOHOL_P_TRANSF"/>
    <property type="match status" value="1"/>
</dbReference>
<dbReference type="Pfam" id="PF01066">
    <property type="entry name" value="CDP-OH_P_transf"/>
    <property type="match status" value="1"/>
</dbReference>
<dbReference type="EMBL" id="UINC01014836">
    <property type="protein sequence ID" value="SVA62967.1"/>
    <property type="molecule type" value="Genomic_DNA"/>
</dbReference>
<dbReference type="Gene3D" id="1.20.120.1760">
    <property type="match status" value="1"/>
</dbReference>
<dbReference type="InterPro" id="IPR043130">
    <property type="entry name" value="CDP-OH_PTrfase_TM_dom"/>
</dbReference>
<gene>
    <name evidence="3" type="ORF">METZ01_LOCUS115821</name>
</gene>
<name>A0A381XFM3_9ZZZZ</name>
<feature type="transmembrane region" description="Helical" evidence="2">
    <location>
        <begin position="122"/>
        <end position="139"/>
    </location>
</feature>